<evidence type="ECO:0000313" key="3">
    <source>
        <dbReference type="Proteomes" id="UP000283627"/>
    </source>
</evidence>
<feature type="transmembrane region" description="Helical" evidence="1">
    <location>
        <begin position="165"/>
        <end position="186"/>
    </location>
</feature>
<dbReference type="OrthoDB" id="7032371at2"/>
<keyword evidence="1" id="KW-0812">Transmembrane</keyword>
<gene>
    <name evidence="2" type="ORF">BK665_12525</name>
</gene>
<dbReference type="EMBL" id="MOBP01000006">
    <property type="protein sequence ID" value="RON55133.1"/>
    <property type="molecule type" value="Genomic_DNA"/>
</dbReference>
<dbReference type="AlphaFoldDB" id="A0A423KML4"/>
<feature type="transmembrane region" description="Helical" evidence="1">
    <location>
        <begin position="48"/>
        <end position="69"/>
    </location>
</feature>
<protein>
    <submittedName>
        <fullName evidence="2">Uncharacterized protein</fullName>
    </submittedName>
</protein>
<accession>A0A423KML4</accession>
<evidence type="ECO:0000313" key="2">
    <source>
        <dbReference type="EMBL" id="RON55133.1"/>
    </source>
</evidence>
<feature type="transmembrane region" description="Helical" evidence="1">
    <location>
        <begin position="81"/>
        <end position="98"/>
    </location>
</feature>
<keyword evidence="1" id="KW-0472">Membrane</keyword>
<evidence type="ECO:0000256" key="1">
    <source>
        <dbReference type="SAM" id="Phobius"/>
    </source>
</evidence>
<name>A0A423KML4_9PSED</name>
<comment type="caution">
    <text evidence="2">The sequence shown here is derived from an EMBL/GenBank/DDBJ whole genome shotgun (WGS) entry which is preliminary data.</text>
</comment>
<dbReference type="RefSeq" id="WP_123406174.1">
    <property type="nucleotide sequence ID" value="NZ_MOBP01000006.1"/>
</dbReference>
<dbReference type="Proteomes" id="UP000283627">
    <property type="component" value="Unassembled WGS sequence"/>
</dbReference>
<reference evidence="2 3" key="1">
    <citation type="submission" date="2016-10" db="EMBL/GenBank/DDBJ databases">
        <title>Comparative genome analysis of multiple Pseudomonas spp. focuses on biocontrol and plant growth promoting traits.</title>
        <authorList>
            <person name="Tao X.-Y."/>
            <person name="Taylor C.G."/>
        </authorList>
    </citation>
    <scope>NUCLEOTIDE SEQUENCE [LARGE SCALE GENOMIC DNA]</scope>
    <source>
        <strain evidence="2 3">39A2</strain>
    </source>
</reference>
<feature type="transmembrane region" description="Helical" evidence="1">
    <location>
        <begin position="104"/>
        <end position="126"/>
    </location>
</feature>
<keyword evidence="1" id="KW-1133">Transmembrane helix</keyword>
<sequence length="256" mass="28365">MSILFREGVMLAVAPVIAFGVALMFETGYADAFGISHELIDVDLRGMIISAIVVLFAFIPFISCSYFLFHLGTRRERVIRWWAIQLIMVLPMLMSIYVSGFTSYLAYAGLGLALAFGSIAVMNVAWRARKIGWKEAFEKAADSEGIKEFSGQRPASKPPRVWDKLLACIIVLFLFTVLALMIQGVGKGVAKFKSAYPTFTMDGKNYVILSGYGDRFVLGGIKDNSFDGNISVVPKNSEKLINISVKKYDNFYSGNE</sequence>
<organism evidence="2 3">
    <name type="scientific">Pseudomonas frederiksbergensis</name>
    <dbReference type="NCBI Taxonomy" id="104087"/>
    <lineage>
        <taxon>Bacteria</taxon>
        <taxon>Pseudomonadati</taxon>
        <taxon>Pseudomonadota</taxon>
        <taxon>Gammaproteobacteria</taxon>
        <taxon>Pseudomonadales</taxon>
        <taxon>Pseudomonadaceae</taxon>
        <taxon>Pseudomonas</taxon>
    </lineage>
</organism>
<proteinExistence type="predicted"/>